<dbReference type="InterPro" id="IPR021858">
    <property type="entry name" value="Fun_TF"/>
</dbReference>
<evidence type="ECO:0000313" key="7">
    <source>
        <dbReference type="Proteomes" id="UP000053342"/>
    </source>
</evidence>
<sequence length="491" mass="55550">MVFCGKPSRGCQRCRQRKIRCDVTKPTCLKCQKAREPCTYRNFDEAIFRDQTREVVRKFKLPPEDEHCSAESRRSLAMVSSSMTTSTTSTPDIFYSTLSPSVYDIGANFFFDKFLSEKGTFFGDYSSWLGQLYTADTSSGGLIRAVIEAVGLSALFNVSLDLGIQIKSSEQYSKTLAALKFALDDPERAKSDDTLLAITLLILFELLNFRTWQRHRYWEAHVNAALTLLELRGQDQFQRQRGGQLYIQVRSQILLVCMQKRVAVPRALVQTTCDFQGSLMRQLWQNSRVASPSSITEICFRVVNLKAALHRQEEGDDTKMNGKILLNMAVDIDNDLESWAAGLPDSWRYSVVHGPARVAEELLQGVRHVYPTLWIAEAWNNWRILRLLVSQMRLEISVDPQEIATSQNMARRLCTDVCISVSNFSGSPSYISLIQPLYLVALETLVPYSLRVFAIEQLRHIDASLGVRQARLLADTAENNLFSALPESGVI</sequence>
<gene>
    <name evidence="6" type="ORF">PV06_02422</name>
</gene>
<dbReference type="AlphaFoldDB" id="A0A0D2DVY1"/>
<dbReference type="CDD" id="cd00067">
    <property type="entry name" value="GAL4"/>
    <property type="match status" value="1"/>
</dbReference>
<keyword evidence="4" id="KW-0539">Nucleus</keyword>
<name>A0A0D2DVY1_9EURO</name>
<evidence type="ECO:0000259" key="5">
    <source>
        <dbReference type="PROSITE" id="PS50048"/>
    </source>
</evidence>
<dbReference type="InterPro" id="IPR053175">
    <property type="entry name" value="DHMBA_Reg_Transcription_Factor"/>
</dbReference>
<dbReference type="GO" id="GO:0000981">
    <property type="term" value="F:DNA-binding transcription factor activity, RNA polymerase II-specific"/>
    <property type="evidence" value="ECO:0007669"/>
    <property type="project" value="InterPro"/>
</dbReference>
<dbReference type="STRING" id="215243.A0A0D2DVY1"/>
<keyword evidence="2" id="KW-0238">DNA-binding</keyword>
<dbReference type="GO" id="GO:0003677">
    <property type="term" value="F:DNA binding"/>
    <property type="evidence" value="ECO:0007669"/>
    <property type="project" value="UniProtKB-KW"/>
</dbReference>
<dbReference type="SUPFAM" id="SSF57701">
    <property type="entry name" value="Zn2/Cys6 DNA-binding domain"/>
    <property type="match status" value="1"/>
</dbReference>
<dbReference type="Pfam" id="PF00172">
    <property type="entry name" value="Zn_clus"/>
    <property type="match status" value="1"/>
</dbReference>
<dbReference type="VEuPathDB" id="FungiDB:PV06_02422"/>
<dbReference type="SMART" id="SM00066">
    <property type="entry name" value="GAL4"/>
    <property type="match status" value="1"/>
</dbReference>
<dbReference type="RefSeq" id="XP_016267001.1">
    <property type="nucleotide sequence ID" value="XM_016403104.1"/>
</dbReference>
<feature type="domain" description="Zn(2)-C6 fungal-type" evidence="5">
    <location>
        <begin position="10"/>
        <end position="40"/>
    </location>
</feature>
<dbReference type="PROSITE" id="PS50048">
    <property type="entry name" value="ZN2_CY6_FUNGAL_2"/>
    <property type="match status" value="1"/>
</dbReference>
<protein>
    <recommendedName>
        <fullName evidence="5">Zn(2)-C6 fungal-type domain-containing protein</fullName>
    </recommendedName>
</protein>
<dbReference type="InterPro" id="IPR036864">
    <property type="entry name" value="Zn2-C6_fun-type_DNA-bd_sf"/>
</dbReference>
<evidence type="ECO:0000313" key="6">
    <source>
        <dbReference type="EMBL" id="KIW46785.1"/>
    </source>
</evidence>
<evidence type="ECO:0000256" key="1">
    <source>
        <dbReference type="ARBA" id="ARBA00023015"/>
    </source>
</evidence>
<reference evidence="6 7" key="1">
    <citation type="submission" date="2015-01" db="EMBL/GenBank/DDBJ databases">
        <title>The Genome Sequence of Exophiala oligosperma CBS72588.</title>
        <authorList>
            <consortium name="The Broad Institute Genomics Platform"/>
            <person name="Cuomo C."/>
            <person name="de Hoog S."/>
            <person name="Gorbushina A."/>
            <person name="Stielow B."/>
            <person name="Teixiera M."/>
            <person name="Abouelleil A."/>
            <person name="Chapman S.B."/>
            <person name="Priest M."/>
            <person name="Young S.K."/>
            <person name="Wortman J."/>
            <person name="Nusbaum C."/>
            <person name="Birren B."/>
        </authorList>
    </citation>
    <scope>NUCLEOTIDE SEQUENCE [LARGE SCALE GENOMIC DNA]</scope>
    <source>
        <strain evidence="6 7">CBS 72588</strain>
    </source>
</reference>
<dbReference type="HOGENOM" id="CLU_013866_5_1_1"/>
<dbReference type="PROSITE" id="PS00463">
    <property type="entry name" value="ZN2_CY6_FUNGAL_1"/>
    <property type="match status" value="1"/>
</dbReference>
<proteinExistence type="predicted"/>
<organism evidence="6 7">
    <name type="scientific">Exophiala oligosperma</name>
    <dbReference type="NCBI Taxonomy" id="215243"/>
    <lineage>
        <taxon>Eukaryota</taxon>
        <taxon>Fungi</taxon>
        <taxon>Dikarya</taxon>
        <taxon>Ascomycota</taxon>
        <taxon>Pezizomycotina</taxon>
        <taxon>Eurotiomycetes</taxon>
        <taxon>Chaetothyriomycetidae</taxon>
        <taxon>Chaetothyriales</taxon>
        <taxon>Herpotrichiellaceae</taxon>
        <taxon>Exophiala</taxon>
    </lineage>
</organism>
<dbReference type="Pfam" id="PF11951">
    <property type="entry name" value="Fungal_trans_2"/>
    <property type="match status" value="1"/>
</dbReference>
<dbReference type="InterPro" id="IPR001138">
    <property type="entry name" value="Zn2Cys6_DnaBD"/>
</dbReference>
<keyword evidence="3" id="KW-0804">Transcription</keyword>
<dbReference type="PANTHER" id="PTHR38791">
    <property type="entry name" value="ZN(II)2CYS6 TRANSCRIPTION FACTOR (EUROFUNG)-RELATED-RELATED"/>
    <property type="match status" value="1"/>
</dbReference>
<dbReference type="Gene3D" id="4.10.240.10">
    <property type="entry name" value="Zn(2)-C6 fungal-type DNA-binding domain"/>
    <property type="match status" value="1"/>
</dbReference>
<evidence type="ECO:0000256" key="2">
    <source>
        <dbReference type="ARBA" id="ARBA00023125"/>
    </source>
</evidence>
<dbReference type="GeneID" id="27354496"/>
<keyword evidence="7" id="KW-1185">Reference proteome</keyword>
<dbReference type="OrthoDB" id="5429770at2759"/>
<dbReference type="EMBL" id="KN847333">
    <property type="protein sequence ID" value="KIW46785.1"/>
    <property type="molecule type" value="Genomic_DNA"/>
</dbReference>
<evidence type="ECO:0000256" key="4">
    <source>
        <dbReference type="ARBA" id="ARBA00023242"/>
    </source>
</evidence>
<keyword evidence="1" id="KW-0805">Transcription regulation</keyword>
<dbReference type="GO" id="GO:0008270">
    <property type="term" value="F:zinc ion binding"/>
    <property type="evidence" value="ECO:0007669"/>
    <property type="project" value="InterPro"/>
</dbReference>
<evidence type="ECO:0000256" key="3">
    <source>
        <dbReference type="ARBA" id="ARBA00023163"/>
    </source>
</evidence>
<accession>A0A0D2DVY1</accession>
<dbReference type="Proteomes" id="UP000053342">
    <property type="component" value="Unassembled WGS sequence"/>
</dbReference>